<dbReference type="EMBL" id="CM004479">
    <property type="protein sequence ID" value="OCT69742.1"/>
    <property type="molecule type" value="Genomic_DNA"/>
</dbReference>
<organism evidence="2 3">
    <name type="scientific">Xenopus laevis</name>
    <name type="common">African clawed frog</name>
    <dbReference type="NCBI Taxonomy" id="8355"/>
    <lineage>
        <taxon>Eukaryota</taxon>
        <taxon>Metazoa</taxon>
        <taxon>Chordata</taxon>
        <taxon>Craniata</taxon>
        <taxon>Vertebrata</taxon>
        <taxon>Euteleostomi</taxon>
        <taxon>Amphibia</taxon>
        <taxon>Batrachia</taxon>
        <taxon>Anura</taxon>
        <taxon>Pipoidea</taxon>
        <taxon>Pipidae</taxon>
        <taxon>Xenopodinae</taxon>
        <taxon>Xenopus</taxon>
        <taxon>Xenopus</taxon>
    </lineage>
</organism>
<accession>A0A974CAX3</accession>
<proteinExistence type="predicted"/>
<keyword evidence="1" id="KW-0175">Coiled coil</keyword>
<protein>
    <submittedName>
        <fullName evidence="2">Uncharacterized protein</fullName>
    </submittedName>
</protein>
<dbReference type="AlphaFoldDB" id="A0A974CAX3"/>
<evidence type="ECO:0000313" key="2">
    <source>
        <dbReference type="EMBL" id="OCT69742.1"/>
    </source>
</evidence>
<evidence type="ECO:0000256" key="1">
    <source>
        <dbReference type="SAM" id="Coils"/>
    </source>
</evidence>
<dbReference type="Proteomes" id="UP000694892">
    <property type="component" value="Chromosome 7S"/>
</dbReference>
<name>A0A974CAX3_XENLA</name>
<feature type="coiled-coil region" evidence="1">
    <location>
        <begin position="1"/>
        <end position="109"/>
    </location>
</feature>
<reference evidence="3" key="1">
    <citation type="journal article" date="2016" name="Nature">
        <title>Genome evolution in the allotetraploid frog Xenopus laevis.</title>
        <authorList>
            <person name="Session A.M."/>
            <person name="Uno Y."/>
            <person name="Kwon T."/>
            <person name="Chapman J.A."/>
            <person name="Toyoda A."/>
            <person name="Takahashi S."/>
            <person name="Fukui A."/>
            <person name="Hikosaka A."/>
            <person name="Suzuki A."/>
            <person name="Kondo M."/>
            <person name="van Heeringen S.J."/>
            <person name="Quigley I."/>
            <person name="Heinz S."/>
            <person name="Ogino H."/>
            <person name="Ochi H."/>
            <person name="Hellsten U."/>
            <person name="Lyons J.B."/>
            <person name="Simakov O."/>
            <person name="Putnam N."/>
            <person name="Stites J."/>
            <person name="Kuroki Y."/>
            <person name="Tanaka T."/>
            <person name="Michiue T."/>
            <person name="Watanabe M."/>
            <person name="Bogdanovic O."/>
            <person name="Lister R."/>
            <person name="Georgiou G."/>
            <person name="Paranjpe S.S."/>
            <person name="van Kruijsbergen I."/>
            <person name="Shu S."/>
            <person name="Carlson J."/>
            <person name="Kinoshita T."/>
            <person name="Ohta Y."/>
            <person name="Mawaribuchi S."/>
            <person name="Jenkins J."/>
            <person name="Grimwood J."/>
            <person name="Schmutz J."/>
            <person name="Mitros T."/>
            <person name="Mozaffari S.V."/>
            <person name="Suzuki Y."/>
            <person name="Haramoto Y."/>
            <person name="Yamamoto T.S."/>
            <person name="Takagi C."/>
            <person name="Heald R."/>
            <person name="Miller K."/>
            <person name="Haudenschild C."/>
            <person name="Kitzman J."/>
            <person name="Nakayama T."/>
            <person name="Izutsu Y."/>
            <person name="Robert J."/>
            <person name="Fortriede J."/>
            <person name="Burns K."/>
            <person name="Lotay V."/>
            <person name="Karimi K."/>
            <person name="Yasuoka Y."/>
            <person name="Dichmann D.S."/>
            <person name="Flajnik M.F."/>
            <person name="Houston D.W."/>
            <person name="Shendure J."/>
            <person name="DuPasquier L."/>
            <person name="Vize P.D."/>
            <person name="Zorn A.M."/>
            <person name="Ito M."/>
            <person name="Marcotte E.M."/>
            <person name="Wallingford J.B."/>
            <person name="Ito Y."/>
            <person name="Asashima M."/>
            <person name="Ueno N."/>
            <person name="Matsuda Y."/>
            <person name="Veenstra G.J."/>
            <person name="Fujiyama A."/>
            <person name="Harland R.M."/>
            <person name="Taira M."/>
            <person name="Rokhsar D.S."/>
        </authorList>
    </citation>
    <scope>NUCLEOTIDE SEQUENCE [LARGE SCALE GENOMIC DNA]</scope>
    <source>
        <strain evidence="3">J</strain>
    </source>
</reference>
<feature type="non-terminal residue" evidence="2">
    <location>
        <position position="111"/>
    </location>
</feature>
<evidence type="ECO:0000313" key="3">
    <source>
        <dbReference type="Proteomes" id="UP000694892"/>
    </source>
</evidence>
<sequence>MEKVQSDLQNVKATLTQREEEKLCLQSEIHALEESNRTLEAAIAELRLEAEKNRRKIKELEKDLEAECKRGRTEKQEQEQLMANIQDQLNTAQSEVEQLDEYRQNYENLHR</sequence>
<gene>
    <name evidence="2" type="ORF">XELAEV_18036666mg</name>
</gene>